<evidence type="ECO:0000256" key="13">
    <source>
        <dbReference type="RuleBase" id="RU000483"/>
    </source>
</evidence>
<feature type="transmembrane region" description="Helical" evidence="12">
    <location>
        <begin position="215"/>
        <end position="235"/>
    </location>
</feature>
<evidence type="ECO:0000256" key="1">
    <source>
        <dbReference type="ARBA" id="ARBA00004141"/>
    </source>
</evidence>
<evidence type="ECO:0000256" key="8">
    <source>
        <dbReference type="ARBA" id="ARBA00022989"/>
    </source>
</evidence>
<dbReference type="EMBL" id="WOXT01000001">
    <property type="protein sequence ID" value="MUV12880.1"/>
    <property type="molecule type" value="Genomic_DNA"/>
</dbReference>
<evidence type="ECO:0000256" key="10">
    <source>
        <dbReference type="ARBA" id="ARBA00023136"/>
    </source>
</evidence>
<evidence type="ECO:0000256" key="6">
    <source>
        <dbReference type="ARBA" id="ARBA00022692"/>
    </source>
</evidence>
<dbReference type="RefSeq" id="WP_331713326.1">
    <property type="nucleotide sequence ID" value="NZ_WOXT01000001.1"/>
</dbReference>
<feature type="transmembrane region" description="Helical" evidence="12">
    <location>
        <begin position="35"/>
        <end position="53"/>
    </location>
</feature>
<dbReference type="InterPro" id="IPR035908">
    <property type="entry name" value="F0_ATP_A_sf"/>
</dbReference>
<evidence type="ECO:0000256" key="9">
    <source>
        <dbReference type="ARBA" id="ARBA00023065"/>
    </source>
</evidence>
<evidence type="ECO:0000256" key="5">
    <source>
        <dbReference type="ARBA" id="ARBA00022547"/>
    </source>
</evidence>
<feature type="transmembrane region" description="Helical" evidence="12">
    <location>
        <begin position="89"/>
        <end position="107"/>
    </location>
</feature>
<keyword evidence="3 12" id="KW-0813">Transport</keyword>
<dbReference type="PANTHER" id="PTHR42823:SF3">
    <property type="entry name" value="ATP SYNTHASE SUBUNIT A, CHLOROPLASTIC"/>
    <property type="match status" value="1"/>
</dbReference>
<evidence type="ECO:0000313" key="15">
    <source>
        <dbReference type="Proteomes" id="UP000479692"/>
    </source>
</evidence>
<keyword evidence="15" id="KW-1185">Reference proteome</keyword>
<dbReference type="GO" id="GO:0005886">
    <property type="term" value="C:plasma membrane"/>
    <property type="evidence" value="ECO:0007669"/>
    <property type="project" value="UniProtKB-SubCell"/>
</dbReference>
<dbReference type="PROSITE" id="PS00449">
    <property type="entry name" value="ATPASE_A"/>
    <property type="match status" value="1"/>
</dbReference>
<organism evidence="14 15">
    <name type="scientific">Noviluteimonas gilva</name>
    <dbReference type="NCBI Taxonomy" id="2682097"/>
    <lineage>
        <taxon>Bacteria</taxon>
        <taxon>Pseudomonadati</taxon>
        <taxon>Pseudomonadota</taxon>
        <taxon>Gammaproteobacteria</taxon>
        <taxon>Lysobacterales</taxon>
        <taxon>Lysobacteraceae</taxon>
        <taxon>Noviluteimonas</taxon>
    </lineage>
</organism>
<dbReference type="Proteomes" id="UP000479692">
    <property type="component" value="Unassembled WGS sequence"/>
</dbReference>
<evidence type="ECO:0000256" key="2">
    <source>
        <dbReference type="ARBA" id="ARBA00006810"/>
    </source>
</evidence>
<dbReference type="SUPFAM" id="SSF81336">
    <property type="entry name" value="F1F0 ATP synthase subunit A"/>
    <property type="match status" value="1"/>
</dbReference>
<dbReference type="CDD" id="cd00310">
    <property type="entry name" value="ATP-synt_Fo_a_6"/>
    <property type="match status" value="1"/>
</dbReference>
<feature type="transmembrane region" description="Helical" evidence="12">
    <location>
        <begin position="247"/>
        <end position="270"/>
    </location>
</feature>
<keyword evidence="7 12" id="KW-0375">Hydrogen ion transport</keyword>
<evidence type="ECO:0000256" key="4">
    <source>
        <dbReference type="ARBA" id="ARBA00022475"/>
    </source>
</evidence>
<evidence type="ECO:0000256" key="7">
    <source>
        <dbReference type="ARBA" id="ARBA00022781"/>
    </source>
</evidence>
<reference evidence="14 15" key="1">
    <citation type="submission" date="2019-12" db="EMBL/GenBank/DDBJ databases">
        <authorList>
            <person name="Xu J."/>
        </authorList>
    </citation>
    <scope>NUCLEOTIDE SEQUENCE [LARGE SCALE GENOMIC DNA]</scope>
    <source>
        <strain evidence="14 15">HX-5-24</strain>
    </source>
</reference>
<keyword evidence="9 12" id="KW-0406">Ion transport</keyword>
<dbReference type="PANTHER" id="PTHR42823">
    <property type="entry name" value="ATP SYNTHASE SUBUNIT A, CHLOROPLASTIC"/>
    <property type="match status" value="1"/>
</dbReference>
<feature type="transmembrane region" description="Helical" evidence="12">
    <location>
        <begin position="141"/>
        <end position="160"/>
    </location>
</feature>
<keyword evidence="6 12" id="KW-0812">Transmembrane</keyword>
<evidence type="ECO:0000256" key="12">
    <source>
        <dbReference type="HAMAP-Rule" id="MF_01393"/>
    </source>
</evidence>
<proteinExistence type="inferred from homology"/>
<dbReference type="GO" id="GO:0045259">
    <property type="term" value="C:proton-transporting ATP synthase complex"/>
    <property type="evidence" value="ECO:0007669"/>
    <property type="project" value="UniProtKB-KW"/>
</dbReference>
<keyword evidence="11 12" id="KW-0066">ATP synthesis</keyword>
<dbReference type="NCBIfam" id="TIGR01131">
    <property type="entry name" value="ATP_synt_6_or_A"/>
    <property type="match status" value="1"/>
</dbReference>
<keyword evidence="5 12" id="KW-0138">CF(0)</keyword>
<dbReference type="InterPro" id="IPR045082">
    <property type="entry name" value="ATP_syn_F0_a_bact/chloroplast"/>
</dbReference>
<keyword evidence="4 12" id="KW-1003">Cell membrane</keyword>
<dbReference type="InterPro" id="IPR000568">
    <property type="entry name" value="ATP_synth_F0_asu"/>
</dbReference>
<dbReference type="Gene3D" id="1.20.120.220">
    <property type="entry name" value="ATP synthase, F0 complex, subunit A"/>
    <property type="match status" value="1"/>
</dbReference>
<accession>A0A7C9LG12</accession>
<dbReference type="AlphaFoldDB" id="A0A7C9LG12"/>
<dbReference type="FunFam" id="1.20.120.220:FF:000002">
    <property type="entry name" value="ATP synthase subunit a"/>
    <property type="match status" value="1"/>
</dbReference>
<evidence type="ECO:0000256" key="11">
    <source>
        <dbReference type="ARBA" id="ARBA00023310"/>
    </source>
</evidence>
<dbReference type="HAMAP" id="MF_01393">
    <property type="entry name" value="ATP_synth_a_bact"/>
    <property type="match status" value="1"/>
</dbReference>
<dbReference type="Pfam" id="PF00119">
    <property type="entry name" value="ATP-synt_A"/>
    <property type="match status" value="1"/>
</dbReference>
<comment type="similarity">
    <text evidence="2 12 13">Belongs to the ATPase A chain family.</text>
</comment>
<comment type="function">
    <text evidence="12 13">Key component of the proton channel; it plays a direct role in the translocation of protons across the membrane.</text>
</comment>
<name>A0A7C9LG12_9GAMM</name>
<dbReference type="NCBIfam" id="NF004477">
    <property type="entry name" value="PRK05815.1-1"/>
    <property type="match status" value="1"/>
</dbReference>
<gene>
    <name evidence="12 14" type="primary">atpB</name>
    <name evidence="14" type="ORF">GN331_01510</name>
</gene>
<comment type="subcellular location">
    <subcellularLocation>
        <location evidence="12 13">Cell membrane</location>
        <topology evidence="12 13">Multi-pass membrane protein</topology>
    </subcellularLocation>
    <subcellularLocation>
        <location evidence="1">Membrane</location>
        <topology evidence="1">Multi-pass membrane protein</topology>
    </subcellularLocation>
</comment>
<sequence>MSPEKSSGGLTEYIVHHLTHWKVQVLGHDFHLDSWMVALGVGLLGCFLLWTQARKATSGVPSKPQAFVEMVVEFVDSQVKDTFHGDRRFIAPLALTIFVWVFFMNAIDLLPLDIVNAAVYNVGGAEAMHHTFLRPVPTADVNTTFAMSITVFFLIIFYSIKAKGGWGFTKELFTAPFHAHGTFAKIILALPNLFLNLVEYLSKPVSLGMRLFGNMYAGELVFMLIAGLFASWVTFPFGVAFNSIWAIFHILIILLQAFIFMVLTVVYLAMAHEHH</sequence>
<keyword evidence="10 12" id="KW-0472">Membrane</keyword>
<evidence type="ECO:0000313" key="14">
    <source>
        <dbReference type="EMBL" id="MUV12880.1"/>
    </source>
</evidence>
<keyword evidence="8 12" id="KW-1133">Transmembrane helix</keyword>
<dbReference type="GO" id="GO:0046933">
    <property type="term" value="F:proton-transporting ATP synthase activity, rotational mechanism"/>
    <property type="evidence" value="ECO:0007669"/>
    <property type="project" value="UniProtKB-UniRule"/>
</dbReference>
<protein>
    <recommendedName>
        <fullName evidence="12 13">ATP synthase subunit a</fullName>
    </recommendedName>
    <alternativeName>
        <fullName evidence="12">ATP synthase F0 sector subunit a</fullName>
    </alternativeName>
    <alternativeName>
        <fullName evidence="12">F-ATPase subunit 6</fullName>
    </alternativeName>
</protein>
<dbReference type="GO" id="GO:0042777">
    <property type="term" value="P:proton motive force-driven plasma membrane ATP synthesis"/>
    <property type="evidence" value="ECO:0007669"/>
    <property type="project" value="TreeGrafter"/>
</dbReference>
<comment type="caution">
    <text evidence="14">The sequence shown here is derived from an EMBL/GenBank/DDBJ whole genome shotgun (WGS) entry which is preliminary data.</text>
</comment>
<evidence type="ECO:0000256" key="3">
    <source>
        <dbReference type="ARBA" id="ARBA00022448"/>
    </source>
</evidence>
<dbReference type="InterPro" id="IPR023011">
    <property type="entry name" value="ATP_synth_F0_asu_AS"/>
</dbReference>